<organism evidence="1 2">
    <name type="scientific">Pseudonocardia asaccharolytica DSM 44247 = NBRC 16224</name>
    <dbReference type="NCBI Taxonomy" id="1123024"/>
    <lineage>
        <taxon>Bacteria</taxon>
        <taxon>Bacillati</taxon>
        <taxon>Actinomycetota</taxon>
        <taxon>Actinomycetes</taxon>
        <taxon>Pseudonocardiales</taxon>
        <taxon>Pseudonocardiaceae</taxon>
        <taxon>Pseudonocardia</taxon>
    </lineage>
</organism>
<dbReference type="OrthoDB" id="3690014at2"/>
<name>A0A511D2C4_9PSEU</name>
<accession>A0A511D2C4</accession>
<dbReference type="RefSeq" id="WP_051232593.1">
    <property type="nucleotide sequence ID" value="NZ_AUII01000005.1"/>
</dbReference>
<reference evidence="1 2" key="1">
    <citation type="submission" date="2019-07" db="EMBL/GenBank/DDBJ databases">
        <title>Whole genome shotgun sequence of Pseudonocardia asaccharolytica NBRC 16224.</title>
        <authorList>
            <person name="Hosoyama A."/>
            <person name="Uohara A."/>
            <person name="Ohji S."/>
            <person name="Ichikawa N."/>
        </authorList>
    </citation>
    <scope>NUCLEOTIDE SEQUENCE [LARGE SCALE GENOMIC DNA]</scope>
    <source>
        <strain evidence="1 2">NBRC 16224</strain>
    </source>
</reference>
<keyword evidence="2" id="KW-1185">Reference proteome</keyword>
<dbReference type="EMBL" id="BJVI01000026">
    <property type="protein sequence ID" value="GEL18837.1"/>
    <property type="molecule type" value="Genomic_DNA"/>
</dbReference>
<dbReference type="AlphaFoldDB" id="A0A511D2C4"/>
<proteinExistence type="predicted"/>
<dbReference type="Proteomes" id="UP000321328">
    <property type="component" value="Unassembled WGS sequence"/>
</dbReference>
<gene>
    <name evidence="1" type="ORF">PA7_26740</name>
</gene>
<evidence type="ECO:0000313" key="1">
    <source>
        <dbReference type="EMBL" id="GEL18837.1"/>
    </source>
</evidence>
<protein>
    <submittedName>
        <fullName evidence="1">Uncharacterized protein</fullName>
    </submittedName>
</protein>
<dbReference type="STRING" id="1123024.GCA_000423625_01728"/>
<evidence type="ECO:0000313" key="2">
    <source>
        <dbReference type="Proteomes" id="UP000321328"/>
    </source>
</evidence>
<sequence length="148" mass="16762">MREAGQRDVVFTPFMLRTRDVLDGEDRSTPLRLRPSCLHPVARATDEWFYLRARSEQVIAEANAMLRGRAAPVDLLDEYGTGELGFVLRRGDRSARIRLGQAGRQAWVELQRPYVADARPVEPEDPAVLEDLVVELLADTRAHQEGRP</sequence>
<comment type="caution">
    <text evidence="1">The sequence shown here is derived from an EMBL/GenBank/DDBJ whole genome shotgun (WGS) entry which is preliminary data.</text>
</comment>